<feature type="transmembrane region" description="Helical" evidence="11">
    <location>
        <begin position="192"/>
        <end position="214"/>
    </location>
</feature>
<keyword evidence="3" id="KW-0808">Transferase</keyword>
<dbReference type="GO" id="GO:0005829">
    <property type="term" value="C:cytosol"/>
    <property type="evidence" value="ECO:0007669"/>
    <property type="project" value="TreeGrafter"/>
</dbReference>
<evidence type="ECO:0000256" key="7">
    <source>
        <dbReference type="ARBA" id="ARBA00022833"/>
    </source>
</evidence>
<feature type="transmembrane region" description="Helical" evidence="11">
    <location>
        <begin position="128"/>
        <end position="145"/>
    </location>
</feature>
<dbReference type="GO" id="GO:0016020">
    <property type="term" value="C:membrane"/>
    <property type="evidence" value="ECO:0007669"/>
    <property type="project" value="UniProtKB-SubCell"/>
</dbReference>
<dbReference type="PROSITE" id="PS51140">
    <property type="entry name" value="CUE"/>
    <property type="match status" value="1"/>
</dbReference>
<gene>
    <name evidence="14" type="ORF">DGAL_LOCUS6750</name>
</gene>
<dbReference type="GO" id="GO:0005783">
    <property type="term" value="C:endoplasmic reticulum"/>
    <property type="evidence" value="ECO:0007669"/>
    <property type="project" value="TreeGrafter"/>
</dbReference>
<sequence length="561" mass="64973">MPVLLLERLPLPSLEAYAVVSVSLLGWSLHYAAEKTRDPEWRMQFVETKNISQEIPNTFQAYISDILSRYWLSSRAQDIVSFSIHDSLCIWIVVNMAYCFLVLFGNWLQKQVFGELRVSELQHIKDKFWNFVFYKFIFIFGIKNVQSMEGVILWGSWFSVIGFLHIHAQLCQDRFEYLSMTPCIPRHRHFRLLTLLGSILVSSGLLFLICLAVGQRAGWVTFFLVAPECLLLALRTTHVIARYILYLQSCHPPIHQLSQGWSPSTYYVELAVEISCLIVDLAHHIHMLLRANMLLSMASLVIFMQLRVLYEQLCSRLRRHGNYKRLLQMVELCCPLVTQHFELESEWEDNKCAICWEAAALARRLPCGHHFHHGCLLHWLEQDPTCPTCRRQLLEDGSKETPPTSQSRPRENASFISWTGWSRIFQQNADTPAVAAAENSQLESLAEQVLQMFPDYSFPVIIEDLRQTRSVDLTVENILEGRLLPTLPSFQQEPSLSTLPKIVSQEQNPFEVSQEPDKLFVDDPQERQQILQCRKHELVEEARNRFFQRQALANISPNPDS</sequence>
<dbReference type="AlphaFoldDB" id="A0A8J2W3S0"/>
<dbReference type="GO" id="GO:0061630">
    <property type="term" value="F:ubiquitin protein ligase activity"/>
    <property type="evidence" value="ECO:0007669"/>
    <property type="project" value="TreeGrafter"/>
</dbReference>
<evidence type="ECO:0000313" key="15">
    <source>
        <dbReference type="Proteomes" id="UP000789390"/>
    </source>
</evidence>
<feature type="domain" description="CUE" evidence="13">
    <location>
        <begin position="441"/>
        <end position="483"/>
    </location>
</feature>
<keyword evidence="15" id="KW-1185">Reference proteome</keyword>
<evidence type="ECO:0000256" key="6">
    <source>
        <dbReference type="ARBA" id="ARBA00022771"/>
    </source>
</evidence>
<feature type="transmembrane region" description="Helical" evidence="11">
    <location>
        <begin position="151"/>
        <end position="171"/>
    </location>
</feature>
<dbReference type="GO" id="GO:0006511">
    <property type="term" value="P:ubiquitin-dependent protein catabolic process"/>
    <property type="evidence" value="ECO:0007669"/>
    <property type="project" value="TreeGrafter"/>
</dbReference>
<comment type="pathway">
    <text evidence="2">Protein modification; protein ubiquitination.</text>
</comment>
<keyword evidence="7" id="KW-0862">Zinc</keyword>
<dbReference type="GO" id="GO:0043130">
    <property type="term" value="F:ubiquitin binding"/>
    <property type="evidence" value="ECO:0007669"/>
    <property type="project" value="InterPro"/>
</dbReference>
<dbReference type="PANTHER" id="PTHR15067">
    <property type="entry name" value="E3 UBIQUITIN-PROTEIN LIGASE RNF8"/>
    <property type="match status" value="1"/>
</dbReference>
<dbReference type="InterPro" id="IPR003892">
    <property type="entry name" value="CUE"/>
</dbReference>
<organism evidence="14 15">
    <name type="scientific">Daphnia galeata</name>
    <dbReference type="NCBI Taxonomy" id="27404"/>
    <lineage>
        <taxon>Eukaryota</taxon>
        <taxon>Metazoa</taxon>
        <taxon>Ecdysozoa</taxon>
        <taxon>Arthropoda</taxon>
        <taxon>Crustacea</taxon>
        <taxon>Branchiopoda</taxon>
        <taxon>Diplostraca</taxon>
        <taxon>Cladocera</taxon>
        <taxon>Anomopoda</taxon>
        <taxon>Daphniidae</taxon>
        <taxon>Daphnia</taxon>
    </lineage>
</organism>
<comment type="caution">
    <text evidence="14">The sequence shown here is derived from an EMBL/GenBank/DDBJ whole genome shotgun (WGS) entry which is preliminary data.</text>
</comment>
<dbReference type="CDD" id="cd14421">
    <property type="entry name" value="CUE_AMFR"/>
    <property type="match status" value="1"/>
</dbReference>
<dbReference type="Gene3D" id="1.10.8.10">
    <property type="entry name" value="DNA helicase RuvA subunit, C-terminal domain"/>
    <property type="match status" value="1"/>
</dbReference>
<evidence type="ECO:0000256" key="10">
    <source>
        <dbReference type="PROSITE-ProRule" id="PRU00175"/>
    </source>
</evidence>
<dbReference type="GO" id="GO:0030968">
    <property type="term" value="P:endoplasmic reticulum unfolded protein response"/>
    <property type="evidence" value="ECO:0007669"/>
    <property type="project" value="TreeGrafter"/>
</dbReference>
<protein>
    <recommendedName>
        <fullName evidence="16">E3 ubiquitin-protein ligase AMFR</fullName>
    </recommendedName>
</protein>
<evidence type="ECO:0000313" key="14">
    <source>
        <dbReference type="EMBL" id="CAH0104038.1"/>
    </source>
</evidence>
<dbReference type="SMART" id="SM00184">
    <property type="entry name" value="RING"/>
    <property type="match status" value="1"/>
</dbReference>
<evidence type="ECO:0000256" key="3">
    <source>
        <dbReference type="ARBA" id="ARBA00022679"/>
    </source>
</evidence>
<dbReference type="Pfam" id="PF02845">
    <property type="entry name" value="CUE"/>
    <property type="match status" value="1"/>
</dbReference>
<dbReference type="SUPFAM" id="SSF57850">
    <property type="entry name" value="RING/U-box"/>
    <property type="match status" value="1"/>
</dbReference>
<evidence type="ECO:0000256" key="2">
    <source>
        <dbReference type="ARBA" id="ARBA00004906"/>
    </source>
</evidence>
<dbReference type="InterPro" id="IPR001841">
    <property type="entry name" value="Znf_RING"/>
</dbReference>
<accession>A0A8J2W3S0</accession>
<dbReference type="GO" id="GO:0070936">
    <property type="term" value="P:protein K48-linked ubiquitination"/>
    <property type="evidence" value="ECO:0007669"/>
    <property type="project" value="TreeGrafter"/>
</dbReference>
<comment type="subcellular location">
    <subcellularLocation>
        <location evidence="1">Membrane</location>
        <topology evidence="1">Multi-pass membrane protein</topology>
    </subcellularLocation>
</comment>
<evidence type="ECO:0000256" key="5">
    <source>
        <dbReference type="ARBA" id="ARBA00022723"/>
    </source>
</evidence>
<evidence type="ECO:0000256" key="8">
    <source>
        <dbReference type="ARBA" id="ARBA00022989"/>
    </source>
</evidence>
<dbReference type="PANTHER" id="PTHR15067:SF5">
    <property type="entry name" value="E3 UBIQUITIN-PROTEIN LIGASE AMFR"/>
    <property type="match status" value="1"/>
</dbReference>
<keyword evidence="9 11" id="KW-0472">Membrane</keyword>
<dbReference type="GO" id="GO:0000151">
    <property type="term" value="C:ubiquitin ligase complex"/>
    <property type="evidence" value="ECO:0007669"/>
    <property type="project" value="TreeGrafter"/>
</dbReference>
<name>A0A8J2W3S0_9CRUS</name>
<dbReference type="OrthoDB" id="3824970at2759"/>
<dbReference type="Gene3D" id="3.30.40.10">
    <property type="entry name" value="Zinc/RING finger domain, C3HC4 (zinc finger)"/>
    <property type="match status" value="1"/>
</dbReference>
<dbReference type="Pfam" id="PF13639">
    <property type="entry name" value="zf-RING_2"/>
    <property type="match status" value="1"/>
</dbReference>
<feature type="transmembrane region" description="Helical" evidence="11">
    <location>
        <begin position="90"/>
        <end position="108"/>
    </location>
</feature>
<dbReference type="EMBL" id="CAKKLH010000124">
    <property type="protein sequence ID" value="CAH0104038.1"/>
    <property type="molecule type" value="Genomic_DNA"/>
</dbReference>
<evidence type="ECO:0000256" key="4">
    <source>
        <dbReference type="ARBA" id="ARBA00022692"/>
    </source>
</evidence>
<evidence type="ECO:0000256" key="11">
    <source>
        <dbReference type="SAM" id="Phobius"/>
    </source>
</evidence>
<evidence type="ECO:0000259" key="12">
    <source>
        <dbReference type="PROSITE" id="PS50089"/>
    </source>
</evidence>
<dbReference type="PROSITE" id="PS50089">
    <property type="entry name" value="ZF_RING_2"/>
    <property type="match status" value="1"/>
</dbReference>
<reference evidence="14" key="1">
    <citation type="submission" date="2021-11" db="EMBL/GenBank/DDBJ databases">
        <authorList>
            <person name="Schell T."/>
        </authorList>
    </citation>
    <scope>NUCLEOTIDE SEQUENCE</scope>
    <source>
        <strain evidence="14">M5</strain>
    </source>
</reference>
<evidence type="ECO:0000256" key="9">
    <source>
        <dbReference type="ARBA" id="ARBA00023136"/>
    </source>
</evidence>
<keyword evidence="6 10" id="KW-0863">Zinc-finger</keyword>
<dbReference type="Pfam" id="PF25563">
    <property type="entry name" value="TPR_SYVN1_N"/>
    <property type="match status" value="1"/>
</dbReference>
<keyword evidence="5" id="KW-0479">Metal-binding</keyword>
<evidence type="ECO:0008006" key="16">
    <source>
        <dbReference type="Google" id="ProtNLM"/>
    </source>
</evidence>
<feature type="domain" description="RING-type" evidence="12">
    <location>
        <begin position="352"/>
        <end position="390"/>
    </location>
</feature>
<evidence type="ECO:0000259" key="13">
    <source>
        <dbReference type="PROSITE" id="PS51140"/>
    </source>
</evidence>
<dbReference type="InterPro" id="IPR057992">
    <property type="entry name" value="TPR_SYVN1_N"/>
</dbReference>
<evidence type="ECO:0000256" key="1">
    <source>
        <dbReference type="ARBA" id="ARBA00004141"/>
    </source>
</evidence>
<keyword evidence="8 11" id="KW-1133">Transmembrane helix</keyword>
<dbReference type="InterPro" id="IPR013083">
    <property type="entry name" value="Znf_RING/FYVE/PHD"/>
</dbReference>
<keyword evidence="4 11" id="KW-0812">Transmembrane</keyword>
<dbReference type="SMART" id="SM00546">
    <property type="entry name" value="CUE"/>
    <property type="match status" value="1"/>
</dbReference>
<dbReference type="Proteomes" id="UP000789390">
    <property type="component" value="Unassembled WGS sequence"/>
</dbReference>
<dbReference type="GO" id="GO:0008270">
    <property type="term" value="F:zinc ion binding"/>
    <property type="evidence" value="ECO:0007669"/>
    <property type="project" value="UniProtKB-KW"/>
</dbReference>
<proteinExistence type="predicted"/>